<comment type="caution">
    <text evidence="1">The sequence shown here is derived from an EMBL/GenBank/DDBJ whole genome shotgun (WGS) entry which is preliminary data.</text>
</comment>
<evidence type="ECO:0000313" key="2">
    <source>
        <dbReference type="Proteomes" id="UP000629923"/>
    </source>
</evidence>
<dbReference type="EMBL" id="JACLQZ010000001">
    <property type="protein sequence ID" value="MBC2873170.1"/>
    <property type="molecule type" value="Genomic_DNA"/>
</dbReference>
<dbReference type="AlphaFoldDB" id="A0A923ERY7"/>
<reference evidence="1" key="1">
    <citation type="submission" date="2020-08" db="EMBL/GenBank/DDBJ databases">
        <title>Tigecycline and colistin resistance in Klebsiella pneumoniae.</title>
        <authorList>
            <person name="Ramesh N."/>
            <person name="Shanthini T."/>
            <person name="Prasanth M."/>
            <person name="Senthilkumar N."/>
            <person name="Meesala Krishna M."/>
            <person name="Guruswami G."/>
        </authorList>
    </citation>
    <scope>NUCLEOTIDE SEQUENCE</scope>
    <source>
        <strain evidence="1">SHM 84C</strain>
    </source>
</reference>
<proteinExistence type="predicted"/>
<sequence>MPVARSTGFDMRNTQNLSIIRSEPPPAIGDETTGLCRALPWALFRGCWRWVFLPSLWQ</sequence>
<organism evidence="1 2">
    <name type="scientific">Klebsiella pneumoniae</name>
    <dbReference type="NCBI Taxonomy" id="573"/>
    <lineage>
        <taxon>Bacteria</taxon>
        <taxon>Pseudomonadati</taxon>
        <taxon>Pseudomonadota</taxon>
        <taxon>Gammaproteobacteria</taxon>
        <taxon>Enterobacterales</taxon>
        <taxon>Enterobacteriaceae</taxon>
        <taxon>Klebsiella/Raoultella group</taxon>
        <taxon>Klebsiella</taxon>
        <taxon>Klebsiella pneumoniae complex</taxon>
    </lineage>
</organism>
<gene>
    <name evidence="1" type="ORF">H7U18_19405</name>
</gene>
<protein>
    <submittedName>
        <fullName evidence="1">Uncharacterized protein</fullName>
    </submittedName>
</protein>
<name>A0A923ERY7_KLEPN</name>
<dbReference type="Proteomes" id="UP000629923">
    <property type="component" value="Unassembled WGS sequence"/>
</dbReference>
<accession>A0A923ERY7</accession>
<evidence type="ECO:0000313" key="1">
    <source>
        <dbReference type="EMBL" id="MBC2873170.1"/>
    </source>
</evidence>